<evidence type="ECO:0000313" key="2">
    <source>
        <dbReference type="EMBL" id="CAJ1087346.1"/>
    </source>
</evidence>
<accession>A0AAV1HQM5</accession>
<sequence length="184" mass="20652">MTEIMAKKLKKKQFIWTEAQTVRFIELRMTTFLQGTGAQLLKDLRPDITPDWVRDRGWGDDAWHLAILSINAQGVGGQGLRDVAGNPEQQPDEETPHTSSGCCSGFPATSDPPPATAPGTSSTPTPGSSKRKRNEVLEHIQDYTERQDKKQRELDKKEEEREDRKEKQLDQLVGILAKLAENSK</sequence>
<feature type="compositionally biased region" description="Basic and acidic residues" evidence="1">
    <location>
        <begin position="134"/>
        <end position="167"/>
    </location>
</feature>
<reference evidence="2" key="1">
    <citation type="submission" date="2023-08" db="EMBL/GenBank/DDBJ databases">
        <authorList>
            <person name="Alioto T."/>
            <person name="Alioto T."/>
            <person name="Gomez Garrido J."/>
        </authorList>
    </citation>
    <scope>NUCLEOTIDE SEQUENCE</scope>
</reference>
<keyword evidence="3" id="KW-1185">Reference proteome</keyword>
<evidence type="ECO:0000313" key="3">
    <source>
        <dbReference type="Proteomes" id="UP001178508"/>
    </source>
</evidence>
<dbReference type="Proteomes" id="UP001178508">
    <property type="component" value="Chromosome 24"/>
</dbReference>
<protein>
    <submittedName>
        <fullName evidence="2">Uncharacterized protein</fullName>
    </submittedName>
</protein>
<feature type="compositionally biased region" description="Low complexity" evidence="1">
    <location>
        <begin position="117"/>
        <end position="128"/>
    </location>
</feature>
<name>A0AAV1HQM5_XYRNO</name>
<evidence type="ECO:0000256" key="1">
    <source>
        <dbReference type="SAM" id="MobiDB-lite"/>
    </source>
</evidence>
<gene>
    <name evidence="2" type="ORF">XNOV1_A035975</name>
</gene>
<proteinExistence type="predicted"/>
<organism evidence="2 3">
    <name type="scientific">Xyrichtys novacula</name>
    <name type="common">Pearly razorfish</name>
    <name type="synonym">Hemipteronotus novacula</name>
    <dbReference type="NCBI Taxonomy" id="13765"/>
    <lineage>
        <taxon>Eukaryota</taxon>
        <taxon>Metazoa</taxon>
        <taxon>Chordata</taxon>
        <taxon>Craniata</taxon>
        <taxon>Vertebrata</taxon>
        <taxon>Euteleostomi</taxon>
        <taxon>Actinopterygii</taxon>
        <taxon>Neopterygii</taxon>
        <taxon>Teleostei</taxon>
        <taxon>Neoteleostei</taxon>
        <taxon>Acanthomorphata</taxon>
        <taxon>Eupercaria</taxon>
        <taxon>Labriformes</taxon>
        <taxon>Labridae</taxon>
        <taxon>Xyrichtys</taxon>
    </lineage>
</organism>
<feature type="region of interest" description="Disordered" evidence="1">
    <location>
        <begin position="78"/>
        <end position="167"/>
    </location>
</feature>
<dbReference type="EMBL" id="OY660887">
    <property type="protein sequence ID" value="CAJ1087346.1"/>
    <property type="molecule type" value="Genomic_DNA"/>
</dbReference>
<dbReference type="AlphaFoldDB" id="A0AAV1HQM5"/>